<accession>A0A8H6U547</accession>
<protein>
    <submittedName>
        <fullName evidence="1">Uncharacterized protein</fullName>
    </submittedName>
</protein>
<reference evidence="1" key="1">
    <citation type="journal article" date="2020" name="Phytopathology">
        <title>Genome Sequence Resources of Colletotrichum truncatum, C. plurivorum, C. musicola, and C. sojae: Four Species Pathogenic to Soybean (Glycine max).</title>
        <authorList>
            <person name="Rogerio F."/>
            <person name="Boufleur T.R."/>
            <person name="Ciampi-Guillardi M."/>
            <person name="Sukno S.A."/>
            <person name="Thon M.R."/>
            <person name="Massola Junior N.S."/>
            <person name="Baroncelli R."/>
        </authorList>
    </citation>
    <scope>NUCLEOTIDE SEQUENCE</scope>
    <source>
        <strain evidence="1">LFN00145</strain>
    </source>
</reference>
<evidence type="ECO:0000313" key="1">
    <source>
        <dbReference type="EMBL" id="KAF6841079.1"/>
    </source>
</evidence>
<dbReference type="AlphaFoldDB" id="A0A8H6U547"/>
<evidence type="ECO:0000313" key="2">
    <source>
        <dbReference type="Proteomes" id="UP000654918"/>
    </source>
</evidence>
<proteinExistence type="predicted"/>
<name>A0A8H6U547_9PEZI</name>
<dbReference type="EMBL" id="WIGO01000004">
    <property type="protein sequence ID" value="KAF6841079.1"/>
    <property type="molecule type" value="Genomic_DNA"/>
</dbReference>
<gene>
    <name evidence="1" type="ORF">CPLU01_00640</name>
</gene>
<comment type="caution">
    <text evidence="1">The sequence shown here is derived from an EMBL/GenBank/DDBJ whole genome shotgun (WGS) entry which is preliminary data.</text>
</comment>
<sequence>MMESWYFTDDPVAFYVRIICPEYSPYEINPGNYLKVERDSRRKLLADHPDWYEPGYQISNDSNDDFCGPNRFRLGYRRRARN</sequence>
<organism evidence="1 2">
    <name type="scientific">Colletotrichum plurivorum</name>
    <dbReference type="NCBI Taxonomy" id="2175906"/>
    <lineage>
        <taxon>Eukaryota</taxon>
        <taxon>Fungi</taxon>
        <taxon>Dikarya</taxon>
        <taxon>Ascomycota</taxon>
        <taxon>Pezizomycotina</taxon>
        <taxon>Sordariomycetes</taxon>
        <taxon>Hypocreomycetidae</taxon>
        <taxon>Glomerellales</taxon>
        <taxon>Glomerellaceae</taxon>
        <taxon>Colletotrichum</taxon>
        <taxon>Colletotrichum orchidearum species complex</taxon>
    </lineage>
</organism>
<keyword evidence="2" id="KW-1185">Reference proteome</keyword>
<dbReference type="Proteomes" id="UP000654918">
    <property type="component" value="Unassembled WGS sequence"/>
</dbReference>